<dbReference type="OrthoDB" id="9792935at2"/>
<dbReference type="GO" id="GO:0000166">
    <property type="term" value="F:nucleotide binding"/>
    <property type="evidence" value="ECO:0007669"/>
    <property type="project" value="InterPro"/>
</dbReference>
<dbReference type="Proteomes" id="UP000220034">
    <property type="component" value="Unassembled WGS sequence"/>
</dbReference>
<dbReference type="Pfam" id="PF01408">
    <property type="entry name" value="GFO_IDH_MocA"/>
    <property type="match status" value="1"/>
</dbReference>
<sequence length="315" mass="34708">MTDILRWGILGNAKIARDHLAPAIHNSQRGMLTAIASQSGRMLDGYGPLKLHTSYDAMLADPDIDAIYIPLPNNMHAEWTRRALDAGKHVLCEKPISWSAPEIDTLITARDASGKVAAEAFMVCFHPQWLLARKLLAEGAIGELRHVQGAFTFNNPDPDNIRNKPDMEGGALADIGVYPSVTTRFVTGREPSSATTQMVLENGVDTMARTAVEFDTFSLDFYVSMRLSPRQHMVFHGTEGVLELPAPFNATLYGDACVILRQGDRQVVERFGRTNHYVVQVDAFNDSALDGTPYPQPLEFSRQNAAMLDLIRAGV</sequence>
<dbReference type="InterPro" id="IPR055170">
    <property type="entry name" value="GFO_IDH_MocA-like_dom"/>
</dbReference>
<dbReference type="InterPro" id="IPR036291">
    <property type="entry name" value="NAD(P)-bd_dom_sf"/>
</dbReference>
<accession>A0A2C9CSE6</accession>
<dbReference type="Gene3D" id="3.40.50.720">
    <property type="entry name" value="NAD(P)-binding Rossmann-like Domain"/>
    <property type="match status" value="1"/>
</dbReference>
<gene>
    <name evidence="5" type="ORF">SAMN06273572_103122</name>
</gene>
<evidence type="ECO:0000259" key="3">
    <source>
        <dbReference type="Pfam" id="PF01408"/>
    </source>
</evidence>
<dbReference type="GO" id="GO:0016491">
    <property type="term" value="F:oxidoreductase activity"/>
    <property type="evidence" value="ECO:0007669"/>
    <property type="project" value="UniProtKB-KW"/>
</dbReference>
<dbReference type="PANTHER" id="PTHR22604">
    <property type="entry name" value="OXIDOREDUCTASES"/>
    <property type="match status" value="1"/>
</dbReference>
<dbReference type="PANTHER" id="PTHR22604:SF105">
    <property type="entry name" value="TRANS-1,2-DIHYDROBENZENE-1,2-DIOL DEHYDROGENASE"/>
    <property type="match status" value="1"/>
</dbReference>
<comment type="similarity">
    <text evidence="1">Belongs to the Gfo/Idh/MocA family.</text>
</comment>
<protein>
    <submittedName>
        <fullName evidence="5">Predicted dehydrogenase</fullName>
    </submittedName>
</protein>
<feature type="domain" description="Gfo/Idh/MocA-like oxidoreductase N-terminal" evidence="3">
    <location>
        <begin position="5"/>
        <end position="118"/>
    </location>
</feature>
<dbReference type="Pfam" id="PF22725">
    <property type="entry name" value="GFO_IDH_MocA_C3"/>
    <property type="match status" value="1"/>
</dbReference>
<dbReference type="AlphaFoldDB" id="A0A2C9CSE6"/>
<proteinExistence type="inferred from homology"/>
<dbReference type="RefSeq" id="WP_097929657.1">
    <property type="nucleotide sequence ID" value="NZ_OCTN01000003.1"/>
</dbReference>
<feature type="domain" description="GFO/IDH/MocA-like oxidoreductase" evidence="4">
    <location>
        <begin position="130"/>
        <end position="243"/>
    </location>
</feature>
<evidence type="ECO:0000256" key="2">
    <source>
        <dbReference type="ARBA" id="ARBA00023002"/>
    </source>
</evidence>
<reference evidence="6" key="1">
    <citation type="submission" date="2017-09" db="EMBL/GenBank/DDBJ databases">
        <authorList>
            <person name="Varghese N."/>
            <person name="Submissions S."/>
        </authorList>
    </citation>
    <scope>NUCLEOTIDE SEQUENCE [LARGE SCALE GENOMIC DNA]</scope>
    <source>
        <strain evidence="6">C7</strain>
    </source>
</reference>
<dbReference type="SUPFAM" id="SSF55347">
    <property type="entry name" value="Glyceraldehyde-3-phosphate dehydrogenase-like, C-terminal domain"/>
    <property type="match status" value="1"/>
</dbReference>
<dbReference type="EMBL" id="OCTN01000003">
    <property type="protein sequence ID" value="SOH94095.1"/>
    <property type="molecule type" value="Genomic_DNA"/>
</dbReference>
<evidence type="ECO:0000313" key="5">
    <source>
        <dbReference type="EMBL" id="SOH94095.1"/>
    </source>
</evidence>
<evidence type="ECO:0000313" key="6">
    <source>
        <dbReference type="Proteomes" id="UP000220034"/>
    </source>
</evidence>
<dbReference type="Gene3D" id="3.30.360.10">
    <property type="entry name" value="Dihydrodipicolinate Reductase, domain 2"/>
    <property type="match status" value="1"/>
</dbReference>
<evidence type="ECO:0000256" key="1">
    <source>
        <dbReference type="ARBA" id="ARBA00010928"/>
    </source>
</evidence>
<keyword evidence="6" id="KW-1185">Reference proteome</keyword>
<keyword evidence="2" id="KW-0560">Oxidoreductase</keyword>
<evidence type="ECO:0000259" key="4">
    <source>
        <dbReference type="Pfam" id="PF22725"/>
    </source>
</evidence>
<name>A0A2C9CSE6_9RHOB</name>
<organism evidence="5 6">
    <name type="scientific">Pontivivens marinum</name>
    <dbReference type="NCBI Taxonomy" id="1690039"/>
    <lineage>
        <taxon>Bacteria</taxon>
        <taxon>Pseudomonadati</taxon>
        <taxon>Pseudomonadota</taxon>
        <taxon>Alphaproteobacteria</taxon>
        <taxon>Rhodobacterales</taxon>
        <taxon>Paracoccaceae</taxon>
        <taxon>Pontivivens</taxon>
    </lineage>
</organism>
<dbReference type="InterPro" id="IPR000683">
    <property type="entry name" value="Gfo/Idh/MocA-like_OxRdtase_N"/>
</dbReference>
<dbReference type="SUPFAM" id="SSF51735">
    <property type="entry name" value="NAD(P)-binding Rossmann-fold domains"/>
    <property type="match status" value="1"/>
</dbReference>
<dbReference type="InterPro" id="IPR050984">
    <property type="entry name" value="Gfo/Idh/MocA_domain"/>
</dbReference>